<feature type="region of interest" description="Disordered" evidence="1">
    <location>
        <begin position="1"/>
        <end position="35"/>
    </location>
</feature>
<organism evidence="3 4">
    <name type="scientific">Favolaschia claudopus</name>
    <dbReference type="NCBI Taxonomy" id="2862362"/>
    <lineage>
        <taxon>Eukaryota</taxon>
        <taxon>Fungi</taxon>
        <taxon>Dikarya</taxon>
        <taxon>Basidiomycota</taxon>
        <taxon>Agaricomycotina</taxon>
        <taxon>Agaricomycetes</taxon>
        <taxon>Agaricomycetidae</taxon>
        <taxon>Agaricales</taxon>
        <taxon>Marasmiineae</taxon>
        <taxon>Mycenaceae</taxon>
        <taxon>Favolaschia</taxon>
    </lineage>
</organism>
<dbReference type="EMBL" id="JAWWNJ010000236">
    <property type="protein sequence ID" value="KAK6969016.1"/>
    <property type="molecule type" value="Genomic_DNA"/>
</dbReference>
<sequence length="202" mass="22309">MPSNDVSAPHPQHTYAERCSSLLSPPTTTTPRHRRRQYLPFTAQRPACISYPPGAAAAAAGRAHDVSNSSPYGKVSENLRRKSSCSRRLTAPNPPSLPQRNSPRIPLLHLHTFINRVMLPFRPSNVQINPLAWITRQRRCAASTAAASPLISSGPRRGCFSPDLKITRRMLGVHLVVLRPRRARYLLCKPVDPSGFQGAGRL</sequence>
<protein>
    <submittedName>
        <fullName evidence="3">Uncharacterized protein</fullName>
    </submittedName>
</protein>
<dbReference type="AlphaFoldDB" id="A0AAV9Z240"/>
<comment type="caution">
    <text evidence="3">The sequence shown here is derived from an EMBL/GenBank/DDBJ whole genome shotgun (WGS) entry which is preliminary data.</text>
</comment>
<dbReference type="EMBL" id="JAWWNJ010000259">
    <property type="protein sequence ID" value="KAK6966677.1"/>
    <property type="molecule type" value="Genomic_DNA"/>
</dbReference>
<keyword evidence="4" id="KW-1185">Reference proteome</keyword>
<evidence type="ECO:0000313" key="4">
    <source>
        <dbReference type="Proteomes" id="UP001362999"/>
    </source>
</evidence>
<reference evidence="3 4" key="1">
    <citation type="journal article" date="2024" name="J Genomics">
        <title>Draft genome sequencing and assembly of Favolaschia claudopus CIRM-BRFM 2984 isolated from oak limbs.</title>
        <authorList>
            <person name="Navarro D."/>
            <person name="Drula E."/>
            <person name="Chaduli D."/>
            <person name="Cazenave R."/>
            <person name="Ahrendt S."/>
            <person name="Wang J."/>
            <person name="Lipzen A."/>
            <person name="Daum C."/>
            <person name="Barry K."/>
            <person name="Grigoriev I.V."/>
            <person name="Favel A."/>
            <person name="Rosso M.N."/>
            <person name="Martin F."/>
        </authorList>
    </citation>
    <scope>NUCLEOTIDE SEQUENCE [LARGE SCALE GENOMIC DNA]</scope>
    <source>
        <strain evidence="3 4">CIRM-BRFM 2984</strain>
    </source>
</reference>
<accession>A0AAV9Z240</accession>
<dbReference type="Proteomes" id="UP001362999">
    <property type="component" value="Unassembled WGS sequence"/>
</dbReference>
<proteinExistence type="predicted"/>
<feature type="region of interest" description="Disordered" evidence="1">
    <location>
        <begin position="62"/>
        <end position="102"/>
    </location>
</feature>
<evidence type="ECO:0000256" key="1">
    <source>
        <dbReference type="SAM" id="MobiDB-lite"/>
    </source>
</evidence>
<evidence type="ECO:0000313" key="2">
    <source>
        <dbReference type="EMBL" id="KAK6966677.1"/>
    </source>
</evidence>
<gene>
    <name evidence="3" type="ORF">R3P38DRAFT_3380471</name>
    <name evidence="2" type="ORF">R3P38DRAFT_3380935</name>
</gene>
<evidence type="ECO:0000313" key="3">
    <source>
        <dbReference type="EMBL" id="KAK6969016.1"/>
    </source>
</evidence>
<name>A0AAV9Z240_9AGAR</name>